<reference evidence="2" key="3">
    <citation type="submission" date="2020-02" db="EMBL/GenBank/DDBJ databases">
        <authorList>
            <person name="Littmann E."/>
            <person name="Sorbara M."/>
        </authorList>
    </citation>
    <scope>NUCLEOTIDE SEQUENCE</scope>
    <source>
        <strain evidence="2">MSK.22.53</strain>
    </source>
</reference>
<dbReference type="AlphaFoldDB" id="A0A414SAJ1"/>
<reference evidence="1" key="4">
    <citation type="submission" date="2021-10" db="EMBL/GenBank/DDBJ databases">
        <title>Collection of gut derived symbiotic bacterial strains cultured from healthy donors.</title>
        <authorList>
            <person name="Lin H."/>
            <person name="Littmann E."/>
            <person name="Claire K."/>
            <person name="Pamer E."/>
        </authorList>
    </citation>
    <scope>NUCLEOTIDE SEQUENCE</scope>
    <source>
        <strain evidence="1">MSK.23.4</strain>
    </source>
</reference>
<evidence type="ECO:0000313" key="2">
    <source>
        <dbReference type="EMBL" id="NSI19424.1"/>
    </source>
</evidence>
<reference evidence="2" key="2">
    <citation type="journal article" date="2020" name="Cell Host Microbe">
        <title>Functional and Genomic Variation between Human-Derived Isolates of Lachnospiraceae Reveals Inter- and Intra-Species Diversity.</title>
        <authorList>
            <person name="Sorbara M.T."/>
            <person name="Littmann E.R."/>
            <person name="Fontana E."/>
            <person name="Moody T.U."/>
            <person name="Kohout C.E."/>
            <person name="Gjonbalaj M."/>
            <person name="Eaton V."/>
            <person name="Seok R."/>
            <person name="Leiner I.M."/>
            <person name="Pamer E.G."/>
        </authorList>
    </citation>
    <scope>NUCLEOTIDE SEQUENCE</scope>
    <source>
        <strain evidence="2">MSK.22.53</strain>
    </source>
</reference>
<organism evidence="3 4">
    <name type="scientific">Mediterraneibacter gnavus</name>
    <name type="common">Ruminococcus gnavus</name>
    <dbReference type="NCBI Taxonomy" id="33038"/>
    <lineage>
        <taxon>Bacteria</taxon>
        <taxon>Bacillati</taxon>
        <taxon>Bacillota</taxon>
        <taxon>Clostridia</taxon>
        <taxon>Lachnospirales</taxon>
        <taxon>Lachnospiraceae</taxon>
        <taxon>Mediterraneibacter</taxon>
    </lineage>
</organism>
<evidence type="ECO:0000313" key="3">
    <source>
        <dbReference type="EMBL" id="RHG16254.1"/>
    </source>
</evidence>
<dbReference type="InterPro" id="IPR038071">
    <property type="entry name" value="UROD/MetE-like_sf"/>
</dbReference>
<accession>A0A414SAJ1</accession>
<comment type="caution">
    <text evidence="3">The sequence shown here is derived from an EMBL/GenBank/DDBJ whole genome shotgun (WGS) entry which is preliminary data.</text>
</comment>
<dbReference type="Proteomes" id="UP001296643">
    <property type="component" value="Unassembled WGS sequence"/>
</dbReference>
<dbReference type="Proteomes" id="UP000285697">
    <property type="component" value="Unassembled WGS sequence"/>
</dbReference>
<protein>
    <submittedName>
        <fullName evidence="3">Trimethylamine corrinoid protein 2</fullName>
    </submittedName>
</protein>
<dbReference type="EMBL" id="JAJBNC010000009">
    <property type="protein sequence ID" value="MCB5493496.1"/>
    <property type="molecule type" value="Genomic_DNA"/>
</dbReference>
<gene>
    <name evidence="3" type="ORF">DW270_13555</name>
    <name evidence="2" type="ORF">G4958_08705</name>
    <name evidence="1" type="ORF">LIQ10_07035</name>
</gene>
<dbReference type="Proteomes" id="UP001297422">
    <property type="component" value="Unassembled WGS sequence"/>
</dbReference>
<dbReference type="EMBL" id="QRIA01000023">
    <property type="protein sequence ID" value="RHG16254.1"/>
    <property type="molecule type" value="Genomic_DNA"/>
</dbReference>
<dbReference type="SUPFAM" id="SSF51726">
    <property type="entry name" value="UROD/MetE-like"/>
    <property type="match status" value="1"/>
</dbReference>
<evidence type="ECO:0000313" key="1">
    <source>
        <dbReference type="EMBL" id="MCB5493496.1"/>
    </source>
</evidence>
<dbReference type="Gene3D" id="3.20.20.210">
    <property type="match status" value="1"/>
</dbReference>
<name>A0A414SAJ1_MEDGN</name>
<dbReference type="RefSeq" id="WP_118263239.1">
    <property type="nucleotide sequence ID" value="NZ_JAAIMT010000006.1"/>
</dbReference>
<sequence length="372" mass="43746">MKYKQNWEETKEKFRNYWKHQNTGRPLMIVVAEKEGAAPLPEELRSKDMEDKYMNPERMVASYRHWCENHEFLGESFPNMSADFGPGSIAAYLGSDIEFQDRTVWFTECVEDWEEEGPLKFDPENAWFQKHMEVVKKCRELAGDDFYVAIPDLMENVDILASLRGAQNTIFDLIDEPEEMEKRIQEVTDVYFEYYDRFYDLVKDSKDDSSCYTVFQIWGEGKTAKLQCDFSAMMSPTQYREFIVDSLRQQAKKLDNVLYHLDGPDAIKHVDALMEIEEIDALQWTSGDHGPDGTLEDWYEIYDKARRAGKSLWIKVYTGTVDDWIRNVDRLVQRYGSHSMLLYFNPMSMADAKKLMAYAEEHWKDVKGTFEC</sequence>
<proteinExistence type="predicted"/>
<dbReference type="EMBL" id="JAAIRM010000013">
    <property type="protein sequence ID" value="NSI19424.1"/>
    <property type="molecule type" value="Genomic_DNA"/>
</dbReference>
<reference evidence="3 4" key="1">
    <citation type="submission" date="2018-08" db="EMBL/GenBank/DDBJ databases">
        <title>A genome reference for cultivated species of the human gut microbiota.</title>
        <authorList>
            <person name="Zou Y."/>
            <person name="Xue W."/>
            <person name="Luo G."/>
        </authorList>
    </citation>
    <scope>NUCLEOTIDE SEQUENCE [LARGE SCALE GENOMIC DNA]</scope>
    <source>
        <strain evidence="3 4">AM22-7AC</strain>
    </source>
</reference>
<evidence type="ECO:0000313" key="4">
    <source>
        <dbReference type="Proteomes" id="UP000285697"/>
    </source>
</evidence>